<dbReference type="PANTHER" id="PTHR36435">
    <property type="entry name" value="SLR1288 PROTEIN"/>
    <property type="match status" value="1"/>
</dbReference>
<feature type="transmembrane region" description="Helical" evidence="1">
    <location>
        <begin position="120"/>
        <end position="142"/>
    </location>
</feature>
<feature type="domain" description="CAAX prenyl protease 2/Lysostaphin resistance protein A-like" evidence="2">
    <location>
        <begin position="128"/>
        <end position="212"/>
    </location>
</feature>
<evidence type="ECO:0000256" key="1">
    <source>
        <dbReference type="SAM" id="Phobius"/>
    </source>
</evidence>
<feature type="transmembrane region" description="Helical" evidence="1">
    <location>
        <begin position="45"/>
        <end position="67"/>
    </location>
</feature>
<protein>
    <recommendedName>
        <fullName evidence="2">CAAX prenyl protease 2/Lysostaphin resistance protein A-like domain-containing protein</fullName>
    </recommendedName>
</protein>
<feature type="transmembrane region" description="Helical" evidence="1">
    <location>
        <begin position="7"/>
        <end position="25"/>
    </location>
</feature>
<keyword evidence="1" id="KW-1133">Transmembrane helix</keyword>
<keyword evidence="1" id="KW-0812">Transmembrane</keyword>
<dbReference type="EMBL" id="CAKLDI010000002">
    <property type="protein sequence ID" value="CAH0535510.1"/>
    <property type="molecule type" value="Genomic_DNA"/>
</dbReference>
<accession>A0ABM8ZXM9</accession>
<dbReference type="InterPro" id="IPR052710">
    <property type="entry name" value="CAAX_protease"/>
</dbReference>
<comment type="caution">
    <text evidence="3">The sequence shown here is derived from an EMBL/GenBank/DDBJ whole genome shotgun (WGS) entry which is preliminary data.</text>
</comment>
<feature type="transmembrane region" description="Helical" evidence="1">
    <location>
        <begin position="200"/>
        <end position="217"/>
    </location>
</feature>
<dbReference type="Pfam" id="PF02517">
    <property type="entry name" value="Rce1-like"/>
    <property type="match status" value="1"/>
</dbReference>
<feature type="transmembrane region" description="Helical" evidence="1">
    <location>
        <begin position="163"/>
        <end position="194"/>
    </location>
</feature>
<organism evidence="3 4">
    <name type="scientific">Vibrio stylophorae</name>
    <dbReference type="NCBI Taxonomy" id="659351"/>
    <lineage>
        <taxon>Bacteria</taxon>
        <taxon>Pseudomonadati</taxon>
        <taxon>Pseudomonadota</taxon>
        <taxon>Gammaproteobacteria</taxon>
        <taxon>Vibrionales</taxon>
        <taxon>Vibrionaceae</taxon>
        <taxon>Vibrio</taxon>
    </lineage>
</organism>
<name>A0ABM8ZXM9_9VIBR</name>
<keyword evidence="1" id="KW-0472">Membrane</keyword>
<dbReference type="RefSeq" id="WP_237468417.1">
    <property type="nucleotide sequence ID" value="NZ_CAKLDI010000002.1"/>
</dbReference>
<evidence type="ECO:0000313" key="4">
    <source>
        <dbReference type="Proteomes" id="UP000838672"/>
    </source>
</evidence>
<sequence>MNKNQPDILIAVAMLIMLLALQILIGAGFYDAGVVFKYGDPRSSIILVISTGIVITAAMSFTGLNYSELFHASDKSIKSTVLMLFTPVFLVVLGSVWWFVDLMGFLISFMPEDKETIDMLERMMSGGVVSVISICLIAPFLEEMLFRGIILRGFLSHYPPSKAIILSAFLFGLYHLNIYQMFVTFWMGCFLGWLYYYSRSLWPVIFAHAVYNGGVYIRAINHDWKLNSVVMNIMMLLVSIGGLFILVRIFNVTLSLRNRFNDSIK</sequence>
<dbReference type="InterPro" id="IPR003675">
    <property type="entry name" value="Rce1/LyrA-like_dom"/>
</dbReference>
<feature type="transmembrane region" description="Helical" evidence="1">
    <location>
        <begin position="79"/>
        <end position="100"/>
    </location>
</feature>
<evidence type="ECO:0000259" key="2">
    <source>
        <dbReference type="Pfam" id="PF02517"/>
    </source>
</evidence>
<gene>
    <name evidence="3" type="ORF">VST7929_03080</name>
</gene>
<keyword evidence="4" id="KW-1185">Reference proteome</keyword>
<evidence type="ECO:0000313" key="3">
    <source>
        <dbReference type="EMBL" id="CAH0535510.1"/>
    </source>
</evidence>
<dbReference type="PANTHER" id="PTHR36435:SF1">
    <property type="entry name" value="CAAX AMINO TERMINAL PROTEASE FAMILY PROTEIN"/>
    <property type="match status" value="1"/>
</dbReference>
<proteinExistence type="predicted"/>
<feature type="transmembrane region" description="Helical" evidence="1">
    <location>
        <begin position="229"/>
        <end position="250"/>
    </location>
</feature>
<dbReference type="Proteomes" id="UP000838672">
    <property type="component" value="Unassembled WGS sequence"/>
</dbReference>
<reference evidence="3" key="1">
    <citation type="submission" date="2021-11" db="EMBL/GenBank/DDBJ databases">
        <authorList>
            <person name="Rodrigo-Torres L."/>
            <person name="Arahal R. D."/>
            <person name="Lucena T."/>
        </authorList>
    </citation>
    <scope>NUCLEOTIDE SEQUENCE</scope>
    <source>
        <strain evidence="3">CECT 7929</strain>
    </source>
</reference>